<gene>
    <name evidence="2" type="ORF">A8C56_22720</name>
</gene>
<sequence>MPAGAGFQLLVMATNWGFNGTATAFCEKAKQDGYDGVEVLWPADRQQQEAILTAAKKQGLKIAFLCRGDEPDWKQQLETFRTVTAGAAANTILQPLYINCHSGRDFFEEEQNQSFIDVAAGLEKQTGVKMYHETHRSRMLFAAHITKKFINKNPSLKLTLDISHWCNVHESMLEDQAGAVAAALEHTAHFHARIGHPEGPQINDPRAPEWEATIKQHFAWWDKIAERKRRNGEVMTVLTEFGPPTYMPAQPYTQQPVVDQWAVNLYMMKMLRQRYQ</sequence>
<dbReference type="InterPro" id="IPR013022">
    <property type="entry name" value="Xyl_isomerase-like_TIM-brl"/>
</dbReference>
<dbReference type="Proteomes" id="UP000077667">
    <property type="component" value="Chromosome"/>
</dbReference>
<reference evidence="2 3" key="1">
    <citation type="submission" date="2016-05" db="EMBL/GenBank/DDBJ databases">
        <title>Niabella ginsenosidivorans BS26 whole genome sequencing.</title>
        <authorList>
            <person name="Im W.T."/>
            <person name="Siddiqi M.Z."/>
        </authorList>
    </citation>
    <scope>NUCLEOTIDE SEQUENCE [LARGE SCALE GENOMIC DNA]</scope>
    <source>
        <strain evidence="2 3">BS26</strain>
    </source>
</reference>
<dbReference type="AlphaFoldDB" id="A0A1A9I900"/>
<dbReference type="InterPro" id="IPR036237">
    <property type="entry name" value="Xyl_isomerase-like_sf"/>
</dbReference>
<dbReference type="Pfam" id="PF01261">
    <property type="entry name" value="AP_endonuc_2"/>
    <property type="match status" value="1"/>
</dbReference>
<evidence type="ECO:0000313" key="2">
    <source>
        <dbReference type="EMBL" id="ANH84157.1"/>
    </source>
</evidence>
<proteinExistence type="predicted"/>
<dbReference type="EMBL" id="CP015772">
    <property type="protein sequence ID" value="ANH84157.1"/>
    <property type="molecule type" value="Genomic_DNA"/>
</dbReference>
<name>A0A1A9I900_9BACT</name>
<dbReference type="KEGG" id="nia:A8C56_22720"/>
<evidence type="ECO:0000259" key="1">
    <source>
        <dbReference type="Pfam" id="PF01261"/>
    </source>
</evidence>
<keyword evidence="2" id="KW-0413">Isomerase</keyword>
<dbReference type="GO" id="GO:0016853">
    <property type="term" value="F:isomerase activity"/>
    <property type="evidence" value="ECO:0007669"/>
    <property type="project" value="UniProtKB-KW"/>
</dbReference>
<dbReference type="Gene3D" id="3.20.20.150">
    <property type="entry name" value="Divalent-metal-dependent TIM barrel enzymes"/>
    <property type="match status" value="1"/>
</dbReference>
<evidence type="ECO:0000313" key="3">
    <source>
        <dbReference type="Proteomes" id="UP000077667"/>
    </source>
</evidence>
<dbReference type="SUPFAM" id="SSF51658">
    <property type="entry name" value="Xylose isomerase-like"/>
    <property type="match status" value="1"/>
</dbReference>
<organism evidence="2 3">
    <name type="scientific">Niabella ginsenosidivorans</name>
    <dbReference type="NCBI Taxonomy" id="1176587"/>
    <lineage>
        <taxon>Bacteria</taxon>
        <taxon>Pseudomonadati</taxon>
        <taxon>Bacteroidota</taxon>
        <taxon>Chitinophagia</taxon>
        <taxon>Chitinophagales</taxon>
        <taxon>Chitinophagaceae</taxon>
        <taxon>Niabella</taxon>
    </lineage>
</organism>
<accession>A0A1A9I900</accession>
<keyword evidence="3" id="KW-1185">Reference proteome</keyword>
<feature type="domain" description="Xylose isomerase-like TIM barrel" evidence="1">
    <location>
        <begin position="27"/>
        <end position="192"/>
    </location>
</feature>
<dbReference type="STRING" id="1176587.A8C56_22720"/>
<protein>
    <submittedName>
        <fullName evidence="2">Xylose isomerase</fullName>
    </submittedName>
</protein>